<feature type="transmembrane region" description="Helical" evidence="3">
    <location>
        <begin position="102"/>
        <end position="125"/>
    </location>
</feature>
<dbReference type="Gene3D" id="1.10.1760.20">
    <property type="match status" value="1"/>
</dbReference>
<keyword evidence="2 3" id="KW-1133">Transmembrane helix</keyword>
<dbReference type="Pfam" id="PF07155">
    <property type="entry name" value="ECF-ribofla_trS"/>
    <property type="match status" value="1"/>
</dbReference>
<feature type="transmembrane region" description="Helical" evidence="3">
    <location>
        <begin position="145"/>
        <end position="162"/>
    </location>
</feature>
<dbReference type="InterPro" id="IPR009825">
    <property type="entry name" value="ECF_substrate-spec-like"/>
</dbReference>
<evidence type="ECO:0000313" key="5">
    <source>
        <dbReference type="Proteomes" id="UP001486565"/>
    </source>
</evidence>
<dbReference type="Proteomes" id="UP001486565">
    <property type="component" value="Chromosome"/>
</dbReference>
<name>A0ABZ2Y8L4_9FIRM</name>
<sequence length="168" mass="17330">MMTTKKLTITALMAALVTVMTMTISIPIGSQGFLNFGDIMIFASALVFGPQVGMITGGLGSALADLLLGYPVWIPITLVAKGLEGYVVGKLCSNARSMPQKLIGIVAGGFCMIFVYFIGGVILTLSNDGLIPAIAAGLSGIPYNVLQVVAGAIGGNIIAIILKNRVLI</sequence>
<gene>
    <name evidence="4" type="ORF">QBE51_02010</name>
</gene>
<evidence type="ECO:0000256" key="2">
    <source>
        <dbReference type="ARBA" id="ARBA00022989"/>
    </source>
</evidence>
<feature type="transmembrane region" description="Helical" evidence="3">
    <location>
        <begin position="41"/>
        <end position="68"/>
    </location>
</feature>
<keyword evidence="3" id="KW-0472">Membrane</keyword>
<reference evidence="4 5" key="1">
    <citation type="submission" date="2023-03" db="EMBL/GenBank/DDBJ databases">
        <title>Novel Species.</title>
        <authorList>
            <person name="Ma S."/>
        </authorList>
    </citation>
    <scope>NUCLEOTIDE SEQUENCE [LARGE SCALE GENOMIC DNA]</scope>
    <source>
        <strain evidence="4 5">LIND6LT2</strain>
    </source>
</reference>
<keyword evidence="1 3" id="KW-0812">Transmembrane</keyword>
<protein>
    <submittedName>
        <fullName evidence="4">ECF transporter S component</fullName>
    </submittedName>
</protein>
<dbReference type="PANTHER" id="PTHR37815">
    <property type="entry name" value="UPF0397 PROTEIN BC_2624-RELATED"/>
    <property type="match status" value="1"/>
</dbReference>
<evidence type="ECO:0000256" key="1">
    <source>
        <dbReference type="ARBA" id="ARBA00022692"/>
    </source>
</evidence>
<proteinExistence type="predicted"/>
<keyword evidence="5" id="KW-1185">Reference proteome</keyword>
<dbReference type="EMBL" id="CP121687">
    <property type="protein sequence ID" value="WZL70328.1"/>
    <property type="molecule type" value="Genomic_DNA"/>
</dbReference>
<evidence type="ECO:0000256" key="3">
    <source>
        <dbReference type="SAM" id="Phobius"/>
    </source>
</evidence>
<organism evidence="4 5">
    <name type="scientific">Defluviitalea saccharophila</name>
    <dbReference type="NCBI Taxonomy" id="879970"/>
    <lineage>
        <taxon>Bacteria</taxon>
        <taxon>Bacillati</taxon>
        <taxon>Bacillota</taxon>
        <taxon>Clostridia</taxon>
        <taxon>Lachnospirales</taxon>
        <taxon>Defluviitaleaceae</taxon>
        <taxon>Defluviitalea</taxon>
    </lineage>
</organism>
<evidence type="ECO:0000313" key="4">
    <source>
        <dbReference type="EMBL" id="WZL70328.1"/>
    </source>
</evidence>
<accession>A0ABZ2Y8L4</accession>
<dbReference type="RefSeq" id="WP_341877291.1">
    <property type="nucleotide sequence ID" value="NZ_CP121687.1"/>
</dbReference>
<dbReference type="PANTHER" id="PTHR37815:SF3">
    <property type="entry name" value="UPF0397 PROTEIN SPR0429"/>
    <property type="match status" value="1"/>
</dbReference>